<reference evidence="2" key="1">
    <citation type="journal article" date="2015" name="Nature">
        <title>Complex archaea that bridge the gap between prokaryotes and eukaryotes.</title>
        <authorList>
            <person name="Spang A."/>
            <person name="Saw J.H."/>
            <person name="Jorgensen S.L."/>
            <person name="Zaremba-Niedzwiedzka K."/>
            <person name="Martijn J."/>
            <person name="Lind A.E."/>
            <person name="van Eijk R."/>
            <person name="Schleper C."/>
            <person name="Guy L."/>
            <person name="Ettema T.J."/>
        </authorList>
    </citation>
    <scope>NUCLEOTIDE SEQUENCE</scope>
</reference>
<feature type="compositionally biased region" description="Basic and acidic residues" evidence="1">
    <location>
        <begin position="1"/>
        <end position="10"/>
    </location>
</feature>
<gene>
    <name evidence="2" type="ORF">LCGC14_2319630</name>
</gene>
<feature type="non-terminal residue" evidence="2">
    <location>
        <position position="163"/>
    </location>
</feature>
<sequence>MSGDVKELPEGFRYANQVPEGKQWEPLPPEAYEKPRRRRNQTLDEADLARVNTLREALLRFRAKKPAAKKMIDINFKGARVGALYEDGLEQYFVMFKRQFYRHFSKHFPKVPQKGFAVTTAKQIVNWAADKGVIIAAIFPSGRCYSIDGYDFWLFYEEYKTDV</sequence>
<evidence type="ECO:0000256" key="1">
    <source>
        <dbReference type="SAM" id="MobiDB-lite"/>
    </source>
</evidence>
<dbReference type="EMBL" id="LAZR01033111">
    <property type="protein sequence ID" value="KKL49024.1"/>
    <property type="molecule type" value="Genomic_DNA"/>
</dbReference>
<name>A0A0F9CIS0_9ZZZZ</name>
<feature type="region of interest" description="Disordered" evidence="1">
    <location>
        <begin position="1"/>
        <end position="41"/>
    </location>
</feature>
<comment type="caution">
    <text evidence="2">The sequence shown here is derived from an EMBL/GenBank/DDBJ whole genome shotgun (WGS) entry which is preliminary data.</text>
</comment>
<protein>
    <submittedName>
        <fullName evidence="2">Uncharacterized protein</fullName>
    </submittedName>
</protein>
<dbReference type="AlphaFoldDB" id="A0A0F9CIS0"/>
<proteinExistence type="predicted"/>
<accession>A0A0F9CIS0</accession>
<organism evidence="2">
    <name type="scientific">marine sediment metagenome</name>
    <dbReference type="NCBI Taxonomy" id="412755"/>
    <lineage>
        <taxon>unclassified sequences</taxon>
        <taxon>metagenomes</taxon>
        <taxon>ecological metagenomes</taxon>
    </lineage>
</organism>
<evidence type="ECO:0000313" key="2">
    <source>
        <dbReference type="EMBL" id="KKL49024.1"/>
    </source>
</evidence>